<feature type="compositionally biased region" description="Polar residues" evidence="4">
    <location>
        <begin position="915"/>
        <end position="943"/>
    </location>
</feature>
<evidence type="ECO:0000259" key="5">
    <source>
        <dbReference type="Pfam" id="PF01734"/>
    </source>
</evidence>
<evidence type="ECO:0000313" key="6">
    <source>
        <dbReference type="EMBL" id="MDI1488231.1"/>
    </source>
</evidence>
<dbReference type="PANTHER" id="PTHR24185">
    <property type="entry name" value="CALCIUM-INDEPENDENT PHOSPHOLIPASE A2-GAMMA"/>
    <property type="match status" value="1"/>
</dbReference>
<dbReference type="GO" id="GO:0019369">
    <property type="term" value="P:arachidonate metabolic process"/>
    <property type="evidence" value="ECO:0007669"/>
    <property type="project" value="TreeGrafter"/>
</dbReference>
<feature type="region of interest" description="Disordered" evidence="4">
    <location>
        <begin position="15"/>
        <end position="46"/>
    </location>
</feature>
<dbReference type="Proteomes" id="UP001161017">
    <property type="component" value="Unassembled WGS sequence"/>
</dbReference>
<name>A0AA43QNH4_9LECA</name>
<dbReference type="PANTHER" id="PTHR24185:SF1">
    <property type="entry name" value="CALCIUM-INDEPENDENT PHOSPHOLIPASE A2-GAMMA"/>
    <property type="match status" value="1"/>
</dbReference>
<comment type="caution">
    <text evidence="6">The sequence shown here is derived from an EMBL/GenBank/DDBJ whole genome shotgun (WGS) entry which is preliminary data.</text>
</comment>
<dbReference type="InterPro" id="IPR016035">
    <property type="entry name" value="Acyl_Trfase/lysoPLipase"/>
</dbReference>
<dbReference type="InterPro" id="IPR002641">
    <property type="entry name" value="PNPLA_dom"/>
</dbReference>
<dbReference type="Pfam" id="PF01734">
    <property type="entry name" value="Patatin"/>
    <property type="match status" value="1"/>
</dbReference>
<protein>
    <recommendedName>
        <fullName evidence="5">PNPLA domain-containing protein</fullName>
    </recommendedName>
</protein>
<dbReference type="SUPFAM" id="SSF52151">
    <property type="entry name" value="FabD/lysophospholipase-like"/>
    <property type="match status" value="1"/>
</dbReference>
<proteinExistence type="predicted"/>
<keyword evidence="2" id="KW-0442">Lipid degradation</keyword>
<gene>
    <name evidence="6" type="ORF">OHK93_007505</name>
</gene>
<feature type="domain" description="PNPLA" evidence="5">
    <location>
        <begin position="676"/>
        <end position="779"/>
    </location>
</feature>
<evidence type="ECO:0000256" key="4">
    <source>
        <dbReference type="SAM" id="MobiDB-lite"/>
    </source>
</evidence>
<evidence type="ECO:0000256" key="2">
    <source>
        <dbReference type="ARBA" id="ARBA00022963"/>
    </source>
</evidence>
<dbReference type="EMBL" id="JAPUFD010000007">
    <property type="protein sequence ID" value="MDI1488231.1"/>
    <property type="molecule type" value="Genomic_DNA"/>
</dbReference>
<feature type="region of interest" description="Disordered" evidence="4">
    <location>
        <begin position="1046"/>
        <end position="1084"/>
    </location>
</feature>
<dbReference type="GO" id="GO:0046486">
    <property type="term" value="P:glycerolipid metabolic process"/>
    <property type="evidence" value="ECO:0007669"/>
    <property type="project" value="UniProtKB-ARBA"/>
</dbReference>
<evidence type="ECO:0000256" key="1">
    <source>
        <dbReference type="ARBA" id="ARBA00022801"/>
    </source>
</evidence>
<feature type="region of interest" description="Disordered" evidence="4">
    <location>
        <begin position="915"/>
        <end position="961"/>
    </location>
</feature>
<dbReference type="Gene3D" id="3.40.1090.10">
    <property type="entry name" value="Cytosolic phospholipase A2 catalytic domain"/>
    <property type="match status" value="1"/>
</dbReference>
<feature type="compositionally biased region" description="Polar residues" evidence="4">
    <location>
        <begin position="1049"/>
        <end position="1084"/>
    </location>
</feature>
<feature type="compositionally biased region" description="Basic and acidic residues" evidence="4">
    <location>
        <begin position="945"/>
        <end position="960"/>
    </location>
</feature>
<feature type="compositionally biased region" description="Low complexity" evidence="4">
    <location>
        <begin position="25"/>
        <end position="35"/>
    </location>
</feature>
<evidence type="ECO:0000256" key="3">
    <source>
        <dbReference type="ARBA" id="ARBA00023098"/>
    </source>
</evidence>
<keyword evidence="7" id="KW-1185">Reference proteome</keyword>
<dbReference type="GO" id="GO:0016042">
    <property type="term" value="P:lipid catabolic process"/>
    <property type="evidence" value="ECO:0007669"/>
    <property type="project" value="UniProtKB-KW"/>
</dbReference>
<dbReference type="GO" id="GO:0047499">
    <property type="term" value="F:calcium-independent phospholipase A2 activity"/>
    <property type="evidence" value="ECO:0007669"/>
    <property type="project" value="TreeGrafter"/>
</dbReference>
<sequence length="1120" mass="126225">MRATFLLDLDDVTTSARSNRRESNASRSRAGSNASILHDSRTNEQAAKKIKDALDAKPDDPEQEALHKSDEDTTWFGITWDPSEDAEYPFFRDYGRYATIMDGAVARSSEYNPQWHASPHDRRYPSLVSFVGQTGAGKSTIIKLVIDLIAEQGNLFPTPVVGNVGADVPTSGDVHLYSDPQSARSHNPILYADCEGLDGGEREPIGSRFRKKEKIYNGGRIGSFERNVQKVLHTSEREITWANTATKRSRAFAVSHMYPQLLYTFSDVVVVIESVFEKLVEWAAAALESSSNQPALPHAIVVLNASENDIDENLWDIQTATKALFASLSRTVFQNVVFKRCAQFWRDRDRQIETVEQLLYSYYASVRVVRVPTRGRPNLIQGQILKLYNHIKIDCDFARERKAQLRMLLDANELQPYLQYAFDHFARDLESPFDFVQASFVNSPIPLDFGGNILKLALNLMEVWENKLDADAIFKEISYMVASCIMLDAARSRIYGTAEQIFPQYLEHVEAALENFCDRHWPCEFVKPGGGARCVNVRSGESLRQHGSKGHQLKNGKVFAVGGYASEFSFESYRERFVWNVYYRLDELQNTLREGLHNKSGEDEAQLAAEIHKDKVMAHFYDHTAKGRAGAFAYGYLSKNRSCVELDGCPMESLYRPKYGSWRVILKPATAGIRILTLDGGGMRGIVELEALRQIERALGGQLPVQCFFDLIVGTSTGGLIALGLANRNWSVEECTRQFEALCGKAFTKRILGNIPGASWLVNSYNHSQYETRPLQDALISAYSDSEYLFGGPRPHTLGNDSREIRELGKYLKVKMNETNELHFVIQEQHRGQYAMKAHITPDIVSDMVVRGQFKMKIRVELSNKLANTEILLCLGRGELFPISRFPRSLLEDGRATPSRSNFRPKSEQNIEIASGADSAQTEVRQQTEVNSNRWAGRTPSQQLRRKDWRAPDLAKEPRPAKISTYSSHEYVIGDSTQSKLKRMASRLINGPSPQRVTAIDELERQAEDLRQRISAAEMDMERNIQVFELSGEDIGPAELPGLEPLPSYSANAANQQSQLVQEPGQQPTTVKTPQITVNEPQNLQSLPEGIVELETPFSDEATRRQRDKLYTGQGLMHMF</sequence>
<dbReference type="CDD" id="cd07199">
    <property type="entry name" value="Pat17_PNPLA8_PNPLA9_like"/>
    <property type="match status" value="1"/>
</dbReference>
<dbReference type="GO" id="GO:0016020">
    <property type="term" value="C:membrane"/>
    <property type="evidence" value="ECO:0007669"/>
    <property type="project" value="TreeGrafter"/>
</dbReference>
<keyword evidence="1" id="KW-0378">Hydrolase</keyword>
<dbReference type="AlphaFoldDB" id="A0AA43QNH4"/>
<evidence type="ECO:0000313" key="7">
    <source>
        <dbReference type="Proteomes" id="UP001161017"/>
    </source>
</evidence>
<keyword evidence="3" id="KW-0443">Lipid metabolism</keyword>
<organism evidence="6 7">
    <name type="scientific">Ramalina farinacea</name>
    <dbReference type="NCBI Taxonomy" id="258253"/>
    <lineage>
        <taxon>Eukaryota</taxon>
        <taxon>Fungi</taxon>
        <taxon>Dikarya</taxon>
        <taxon>Ascomycota</taxon>
        <taxon>Pezizomycotina</taxon>
        <taxon>Lecanoromycetes</taxon>
        <taxon>OSLEUM clade</taxon>
        <taxon>Lecanoromycetidae</taxon>
        <taxon>Lecanorales</taxon>
        <taxon>Lecanorineae</taxon>
        <taxon>Ramalinaceae</taxon>
        <taxon>Ramalina</taxon>
    </lineage>
</organism>
<reference evidence="6" key="1">
    <citation type="journal article" date="2023" name="Genome Biol. Evol.">
        <title>First Whole Genome Sequence and Flow Cytometry Genome Size Data for the Lichen-Forming Fungus Ramalina farinacea (Ascomycota).</title>
        <authorList>
            <person name="Llewellyn T."/>
            <person name="Mian S."/>
            <person name="Hill R."/>
            <person name="Leitch I.J."/>
            <person name="Gaya E."/>
        </authorList>
    </citation>
    <scope>NUCLEOTIDE SEQUENCE</scope>
    <source>
        <strain evidence="6">LIQ254RAFAR</strain>
    </source>
</reference>
<accession>A0AA43QNH4</accession>